<dbReference type="EC" id="2.1.1.265" evidence="3"/>
<reference evidence="3 4" key="1">
    <citation type="submission" date="2019-02" db="EMBL/GenBank/DDBJ databases">
        <title>Deep-cultivation of Planctomycetes and their phenomic and genomic characterization uncovers novel biology.</title>
        <authorList>
            <person name="Wiegand S."/>
            <person name="Jogler M."/>
            <person name="Boedeker C."/>
            <person name="Pinto D."/>
            <person name="Vollmers J."/>
            <person name="Rivas-Marin E."/>
            <person name="Kohn T."/>
            <person name="Peeters S.H."/>
            <person name="Heuer A."/>
            <person name="Rast P."/>
            <person name="Oberbeckmann S."/>
            <person name="Bunk B."/>
            <person name="Jeske O."/>
            <person name="Meyerdierks A."/>
            <person name="Storesund J.E."/>
            <person name="Kallscheuer N."/>
            <person name="Luecker S."/>
            <person name="Lage O.M."/>
            <person name="Pohl T."/>
            <person name="Merkel B.J."/>
            <person name="Hornburger P."/>
            <person name="Mueller R.-W."/>
            <person name="Bruemmer F."/>
            <person name="Labrenz M."/>
            <person name="Spormann A.M."/>
            <person name="Op Den Camp H."/>
            <person name="Overmann J."/>
            <person name="Amann R."/>
            <person name="Jetten M.S.M."/>
            <person name="Mascher T."/>
            <person name="Medema M.H."/>
            <person name="Devos D.P."/>
            <person name="Kaster A.-K."/>
            <person name="Ovreas L."/>
            <person name="Rohde M."/>
            <person name="Galperin M.Y."/>
            <person name="Jogler C."/>
        </authorList>
    </citation>
    <scope>NUCLEOTIDE SEQUENCE [LARGE SCALE GENOMIC DNA]</scope>
    <source>
        <strain evidence="3 4">Pla22</strain>
    </source>
</reference>
<dbReference type="OrthoDB" id="9804312at2"/>
<keyword evidence="1 3" id="KW-0808">Transferase</keyword>
<accession>A0A5C5WQ89</accession>
<sequence>MSDETSDLFFEAYDRDDIAYGLVPSGAVAAFLDQFGKGGRAIDLGAGAGRDTLALAKAGYEVTSVDISERGLERIVERAKDIDVEDLVWPLVCDVREVTIDEHSFDAVIATTVLDHIPADDAKLVWKNMVRGLNDRGLLFVEVHTTEDPGSPEQPGCDSAMPMSETANAVINYFKPNQLAAWAIEPESQLRILHYEERLEWDYTHGDEHMHGKAILLAVREGYHPSWYGQPAAFPRKS</sequence>
<dbReference type="SUPFAM" id="SSF53335">
    <property type="entry name" value="S-adenosyl-L-methionine-dependent methyltransferases"/>
    <property type="match status" value="1"/>
</dbReference>
<comment type="caution">
    <text evidence="3">The sequence shown here is derived from an EMBL/GenBank/DDBJ whole genome shotgun (WGS) entry which is preliminary data.</text>
</comment>
<feature type="domain" description="Methyltransferase" evidence="2">
    <location>
        <begin position="42"/>
        <end position="137"/>
    </location>
</feature>
<keyword evidence="4" id="KW-1185">Reference proteome</keyword>
<dbReference type="GO" id="GO:0008168">
    <property type="term" value="F:methyltransferase activity"/>
    <property type="evidence" value="ECO:0007669"/>
    <property type="project" value="UniProtKB-KW"/>
</dbReference>
<dbReference type="RefSeq" id="WP_146512812.1">
    <property type="nucleotide sequence ID" value="NZ_SJPI01000001.1"/>
</dbReference>
<keyword evidence="3" id="KW-0489">Methyltransferase</keyword>
<dbReference type="Proteomes" id="UP000316598">
    <property type="component" value="Unassembled WGS sequence"/>
</dbReference>
<dbReference type="InterPro" id="IPR041698">
    <property type="entry name" value="Methyltransf_25"/>
</dbReference>
<evidence type="ECO:0000313" key="3">
    <source>
        <dbReference type="EMBL" id="TWT52435.1"/>
    </source>
</evidence>
<dbReference type="CDD" id="cd02440">
    <property type="entry name" value="AdoMet_MTases"/>
    <property type="match status" value="1"/>
</dbReference>
<evidence type="ECO:0000256" key="1">
    <source>
        <dbReference type="ARBA" id="ARBA00022679"/>
    </source>
</evidence>
<dbReference type="AlphaFoldDB" id="A0A5C5WQ89"/>
<dbReference type="Gene3D" id="3.40.50.150">
    <property type="entry name" value="Vaccinia Virus protein VP39"/>
    <property type="match status" value="1"/>
</dbReference>
<protein>
    <submittedName>
        <fullName evidence="3">Tellurite methyltransferase</fullName>
        <ecNumber evidence="3">2.1.1.265</ecNumber>
    </submittedName>
</protein>
<proteinExistence type="predicted"/>
<name>A0A5C5WQ89_9BACT</name>
<evidence type="ECO:0000313" key="4">
    <source>
        <dbReference type="Proteomes" id="UP000316598"/>
    </source>
</evidence>
<dbReference type="GO" id="GO:0032259">
    <property type="term" value="P:methylation"/>
    <property type="evidence" value="ECO:0007669"/>
    <property type="project" value="UniProtKB-KW"/>
</dbReference>
<gene>
    <name evidence="3" type="primary">tehB</name>
    <name evidence="3" type="ORF">Pla22_00590</name>
</gene>
<dbReference type="PANTHER" id="PTHR43861">
    <property type="entry name" value="TRANS-ACONITATE 2-METHYLTRANSFERASE-RELATED"/>
    <property type="match status" value="1"/>
</dbReference>
<dbReference type="EMBL" id="SJPI01000001">
    <property type="protein sequence ID" value="TWT52435.1"/>
    <property type="molecule type" value="Genomic_DNA"/>
</dbReference>
<evidence type="ECO:0000259" key="2">
    <source>
        <dbReference type="Pfam" id="PF13649"/>
    </source>
</evidence>
<dbReference type="InterPro" id="IPR029063">
    <property type="entry name" value="SAM-dependent_MTases_sf"/>
</dbReference>
<dbReference type="Pfam" id="PF13649">
    <property type="entry name" value="Methyltransf_25"/>
    <property type="match status" value="1"/>
</dbReference>
<organism evidence="3 4">
    <name type="scientific">Rubripirellula amarantea</name>
    <dbReference type="NCBI Taxonomy" id="2527999"/>
    <lineage>
        <taxon>Bacteria</taxon>
        <taxon>Pseudomonadati</taxon>
        <taxon>Planctomycetota</taxon>
        <taxon>Planctomycetia</taxon>
        <taxon>Pirellulales</taxon>
        <taxon>Pirellulaceae</taxon>
        <taxon>Rubripirellula</taxon>
    </lineage>
</organism>